<evidence type="ECO:0000313" key="3">
    <source>
        <dbReference type="Proteomes" id="UP001220022"/>
    </source>
</evidence>
<dbReference type="InterPro" id="IPR032710">
    <property type="entry name" value="NTF2-like_dom_sf"/>
</dbReference>
<dbReference type="SUPFAM" id="SSF54427">
    <property type="entry name" value="NTF2-like"/>
    <property type="match status" value="1"/>
</dbReference>
<feature type="domain" description="SnoaL-like" evidence="1">
    <location>
        <begin position="23"/>
        <end position="129"/>
    </location>
</feature>
<keyword evidence="3" id="KW-1185">Reference proteome</keyword>
<protein>
    <submittedName>
        <fullName evidence="2">Nuclear transport factor 2 family protein</fullName>
    </submittedName>
</protein>
<organism evidence="2 3">
    <name type="scientific">Streptantibioticus ferralitis</name>
    <dbReference type="NCBI Taxonomy" id="236510"/>
    <lineage>
        <taxon>Bacteria</taxon>
        <taxon>Bacillati</taxon>
        <taxon>Actinomycetota</taxon>
        <taxon>Actinomycetes</taxon>
        <taxon>Kitasatosporales</taxon>
        <taxon>Streptomycetaceae</taxon>
        <taxon>Streptantibioticus</taxon>
    </lineage>
</organism>
<comment type="caution">
    <text evidence="2">The sequence shown here is derived from an EMBL/GenBank/DDBJ whole genome shotgun (WGS) entry which is preliminary data.</text>
</comment>
<name>A0ABT5Z2Y0_9ACTN</name>
<dbReference type="Gene3D" id="3.10.450.50">
    <property type="match status" value="1"/>
</dbReference>
<dbReference type="Pfam" id="PF12680">
    <property type="entry name" value="SnoaL_2"/>
    <property type="match status" value="1"/>
</dbReference>
<dbReference type="EMBL" id="JARHTQ010000014">
    <property type="protein sequence ID" value="MDF2258188.1"/>
    <property type="molecule type" value="Genomic_DNA"/>
</dbReference>
<dbReference type="RefSeq" id="WP_275816969.1">
    <property type="nucleotide sequence ID" value="NZ_BAAANM010000025.1"/>
</dbReference>
<dbReference type="Proteomes" id="UP001220022">
    <property type="component" value="Unassembled WGS sequence"/>
</dbReference>
<evidence type="ECO:0000313" key="2">
    <source>
        <dbReference type="EMBL" id="MDF2258188.1"/>
    </source>
</evidence>
<sequence>MTTHTQATNLTRGHGIALFDQWTAIWNGELTLAARTLTPGFRIHFGGVSSADTDAFRGPAQLAAYIGEFRDRYPAPGLRYAVDGAPVVDPVTGYVVARWTVDVPDTAGATTTKSGIDMLAVAGDRIAEVWSVTGARRFAP</sequence>
<reference evidence="2 3" key="1">
    <citation type="submission" date="2023-03" db="EMBL/GenBank/DDBJ databases">
        <title>Draft genome sequence of type strain Streptomyces ferralitis JCM 14344.</title>
        <authorList>
            <person name="Klaysubun C."/>
            <person name="Duangmal K."/>
        </authorList>
    </citation>
    <scope>NUCLEOTIDE SEQUENCE [LARGE SCALE GENOMIC DNA]</scope>
    <source>
        <strain evidence="2 3">JCM 14344</strain>
    </source>
</reference>
<accession>A0ABT5Z2Y0</accession>
<dbReference type="InterPro" id="IPR037401">
    <property type="entry name" value="SnoaL-like"/>
</dbReference>
<evidence type="ECO:0000259" key="1">
    <source>
        <dbReference type="Pfam" id="PF12680"/>
    </source>
</evidence>
<gene>
    <name evidence="2" type="ORF">P2L57_21450</name>
</gene>
<proteinExistence type="predicted"/>